<keyword evidence="4 8" id="KW-0472">Membrane</keyword>
<evidence type="ECO:0000259" key="9">
    <source>
        <dbReference type="SMART" id="SM00752"/>
    </source>
</evidence>
<feature type="compositionally biased region" description="Low complexity" evidence="7">
    <location>
        <begin position="1"/>
        <end position="18"/>
    </location>
</feature>
<feature type="region of interest" description="Disordered" evidence="7">
    <location>
        <begin position="1"/>
        <end position="20"/>
    </location>
</feature>
<evidence type="ECO:0000256" key="7">
    <source>
        <dbReference type="SAM" id="MobiDB-lite"/>
    </source>
</evidence>
<feature type="domain" description="HTTM-like" evidence="9">
    <location>
        <begin position="69"/>
        <end position="326"/>
    </location>
</feature>
<dbReference type="Pfam" id="PF05090">
    <property type="entry name" value="HTTM"/>
    <property type="match status" value="1"/>
</dbReference>
<dbReference type="SMART" id="SM00752">
    <property type="entry name" value="HTTM"/>
    <property type="match status" value="1"/>
</dbReference>
<feature type="transmembrane region" description="Helical" evidence="8">
    <location>
        <begin position="206"/>
        <end position="225"/>
    </location>
</feature>
<dbReference type="PANTHER" id="PTHR12639:SF6">
    <property type="entry name" value="VITAMIN K-DEPENDENT GAMMA-CARBOXYLASE"/>
    <property type="match status" value="1"/>
</dbReference>
<evidence type="ECO:0000256" key="8">
    <source>
        <dbReference type="SAM" id="Phobius"/>
    </source>
</evidence>
<dbReference type="InterPro" id="IPR011020">
    <property type="entry name" value="HTTM-like"/>
</dbReference>
<dbReference type="PANTHER" id="PTHR12639">
    <property type="entry name" value="VITAMIN K-DEPENDENT GAMMA-CARBOXYLASE"/>
    <property type="match status" value="1"/>
</dbReference>
<keyword evidence="5" id="KW-1015">Disulfide bond</keyword>
<accession>A0ABM1HYF5</accession>
<evidence type="ECO:0000313" key="10">
    <source>
        <dbReference type="Proteomes" id="UP000694924"/>
    </source>
</evidence>
<evidence type="ECO:0000313" key="11">
    <source>
        <dbReference type="RefSeq" id="XP_015172992.1"/>
    </source>
</evidence>
<reference evidence="11" key="1">
    <citation type="submission" date="2025-08" db="UniProtKB">
        <authorList>
            <consortium name="RefSeq"/>
        </authorList>
    </citation>
    <scope>IDENTIFICATION</scope>
    <source>
        <tissue evidence="11">Whole body</tissue>
    </source>
</reference>
<keyword evidence="2 8" id="KW-0812">Transmembrane</keyword>
<dbReference type="InterPro" id="IPR053935">
    <property type="entry name" value="VKGC_lumenal_dom"/>
</dbReference>
<evidence type="ECO:0000256" key="3">
    <source>
        <dbReference type="ARBA" id="ARBA00022989"/>
    </source>
</evidence>
<gene>
    <name evidence="11" type="primary">LOC107064624</name>
</gene>
<sequence length="744" mass="87776">MKLTKSESSSSSSSSSISDQTIIEDNEKTLEMNKLKINSKCSYYEKFEEACGFKFIDICNFENFVRLLYRPTDPANLGVTRALFGLCMIVDVVEERGLADIDIKWGDSWDCHFPLIHGMTPLTLPWMIVIYGIMWLGAFGIMLGLQFKLSCACFVIPYWYIFLLDKSYWNNHTYLYGIVATLFWCTEANKYFAFDAIHDKKVNKTVPLWNYFILRFQFFALYFLAGLKKSSKEWLDGYSMTNLSRHWVFDPFKIVLTTEETDYFIVHWFAFIFDLTVGFWMLFDKTRLPAMIFCTAFHLMNSRLFSIGMFPYVCLATMPLFCNFDWPRTFYSWIIFKRNITISKSMNIMKNCFQSSVKKLINKETNGIANLNEYDSQKSTMNITKHCESSEKIKTIDDSKMNNNKAEKVTKKQRFVVSMLLLHVGLQFFLPYSHFITKGYNNWVPGLYGYSWDMMIHTWDTILVVIRVHDNETNEDRFLDPDIWVQSDRWVKHGDMARQYAFCIKNNILRKKEEALSSNPIIKERDKWARFSSNLSIYIDAWCSLNGRFQQRIFDPNVDMLTVNWHPLKHVSFVMPLLTQYNSYRYKMNDIQKDVYSWSNYTDVLFVADFPSRSLENYIGSDFTNVSLMILEGKVAYNEEDQMESVTLHKGSSIDVKTEKFHKIQTISPYPACYMYTYTNQTKQMLDLERKIQDTNTKKQFFLLQELNYKIDSWARALSHLANAFFNIVYDVPMIRRVRIKRDA</sequence>
<evidence type="ECO:0000256" key="4">
    <source>
        <dbReference type="ARBA" id="ARBA00023136"/>
    </source>
</evidence>
<proteinExistence type="predicted"/>
<dbReference type="GeneID" id="107064624"/>
<keyword evidence="6" id="KW-0456">Lyase</keyword>
<feature type="transmembrane region" description="Helical" evidence="8">
    <location>
        <begin position="304"/>
        <end position="321"/>
    </location>
</feature>
<evidence type="ECO:0000256" key="5">
    <source>
        <dbReference type="ARBA" id="ARBA00023157"/>
    </source>
</evidence>
<keyword evidence="10" id="KW-1185">Reference proteome</keyword>
<dbReference type="Proteomes" id="UP000694924">
    <property type="component" value="Unplaced"/>
</dbReference>
<dbReference type="Pfam" id="PF22777">
    <property type="entry name" value="VKGC_lumenal_dom"/>
    <property type="match status" value="1"/>
</dbReference>
<evidence type="ECO:0000256" key="2">
    <source>
        <dbReference type="ARBA" id="ARBA00022692"/>
    </source>
</evidence>
<dbReference type="InterPro" id="IPR053934">
    <property type="entry name" value="HTTM_dom"/>
</dbReference>
<evidence type="ECO:0000256" key="6">
    <source>
        <dbReference type="ARBA" id="ARBA00023239"/>
    </source>
</evidence>
<feature type="transmembrane region" description="Helical" evidence="8">
    <location>
        <begin position="265"/>
        <end position="283"/>
    </location>
</feature>
<dbReference type="InterPro" id="IPR007782">
    <property type="entry name" value="VKG_COase"/>
</dbReference>
<feature type="transmembrane region" description="Helical" evidence="8">
    <location>
        <begin position="173"/>
        <end position="194"/>
    </location>
</feature>
<name>A0ABM1HYF5_POLDO</name>
<organism evidence="10 11">
    <name type="scientific">Polistes dominula</name>
    <name type="common">European paper wasp</name>
    <name type="synonym">Vespa dominula</name>
    <dbReference type="NCBI Taxonomy" id="743375"/>
    <lineage>
        <taxon>Eukaryota</taxon>
        <taxon>Metazoa</taxon>
        <taxon>Ecdysozoa</taxon>
        <taxon>Arthropoda</taxon>
        <taxon>Hexapoda</taxon>
        <taxon>Insecta</taxon>
        <taxon>Pterygota</taxon>
        <taxon>Neoptera</taxon>
        <taxon>Endopterygota</taxon>
        <taxon>Hymenoptera</taxon>
        <taxon>Apocrita</taxon>
        <taxon>Aculeata</taxon>
        <taxon>Vespoidea</taxon>
        <taxon>Vespidae</taxon>
        <taxon>Polistinae</taxon>
        <taxon>Polistini</taxon>
        <taxon>Polistes</taxon>
    </lineage>
</organism>
<keyword evidence="3 8" id="KW-1133">Transmembrane helix</keyword>
<comment type="subcellular location">
    <subcellularLocation>
        <location evidence="1">Endomembrane system</location>
        <topology evidence="1">Multi-pass membrane protein</topology>
    </subcellularLocation>
</comment>
<dbReference type="RefSeq" id="XP_015172992.1">
    <property type="nucleotide sequence ID" value="XM_015317506.1"/>
</dbReference>
<evidence type="ECO:0000256" key="1">
    <source>
        <dbReference type="ARBA" id="ARBA00004127"/>
    </source>
</evidence>
<protein>
    <submittedName>
        <fullName evidence="11">Vitamin K-dependent gamma-carboxylase</fullName>
    </submittedName>
</protein>
<feature type="transmembrane region" description="Helical" evidence="8">
    <location>
        <begin position="128"/>
        <end position="161"/>
    </location>
</feature>